<reference evidence="3 4" key="1">
    <citation type="submission" date="2016-10" db="EMBL/GenBank/DDBJ databases">
        <authorList>
            <person name="de Groot N.N."/>
        </authorList>
    </citation>
    <scope>NUCLEOTIDE SEQUENCE [LARGE SCALE GENOMIC DNA]</scope>
    <source>
        <strain evidence="3 4">DSM 17794</strain>
    </source>
</reference>
<keyword evidence="4" id="KW-1185">Reference proteome</keyword>
<evidence type="ECO:0000313" key="4">
    <source>
        <dbReference type="Proteomes" id="UP000199153"/>
    </source>
</evidence>
<dbReference type="Pfam" id="PF03807">
    <property type="entry name" value="F420_oxidored"/>
    <property type="match status" value="1"/>
</dbReference>
<dbReference type="Gene3D" id="3.40.50.720">
    <property type="entry name" value="NAD(P)-binding Rossmann-like Domain"/>
    <property type="match status" value="1"/>
</dbReference>
<dbReference type="InterPro" id="IPR008927">
    <property type="entry name" value="6-PGluconate_DH-like_C_sf"/>
</dbReference>
<dbReference type="STRING" id="287099.SAMN05660413_03230"/>
<dbReference type="SUPFAM" id="SSF48179">
    <property type="entry name" value="6-phosphogluconate dehydrogenase C-terminal domain-like"/>
    <property type="match status" value="1"/>
</dbReference>
<dbReference type="InterPro" id="IPR028939">
    <property type="entry name" value="P5C_Rdtase_cat_N"/>
</dbReference>
<name>A0A1I5D8Y4_9FLAO</name>
<accession>A0A1I5D8Y4</accession>
<evidence type="ECO:0000259" key="1">
    <source>
        <dbReference type="Pfam" id="PF03807"/>
    </source>
</evidence>
<gene>
    <name evidence="3" type="ORF">SAMN05660413_03230</name>
</gene>
<dbReference type="Pfam" id="PF10728">
    <property type="entry name" value="DUF2520"/>
    <property type="match status" value="1"/>
</dbReference>
<dbReference type="InterPro" id="IPR036291">
    <property type="entry name" value="NAD(P)-bd_dom_sf"/>
</dbReference>
<sequence length="253" mass="28608">MINLVILGAGNVATHLAKAFSNAENITLKQVYNHRPESLIPFKSFVTTTTDINQLEKADIYLIALKDDVISEVAGLLKDNAALILHTSGSVPLKTLERFENHGVFYPVQTFSKKKEVNFREIPISLEANSAKNLEVLKELAEKISNNIYEIDSEQRKALHLAAVYVNNFTNHLYSLGAEICNKNEIPFDILKPLMRETVDKLESLTPREAQTGPALRNDKQTISRHLAMLEPKRQELYKTLTQSIQEFYGKEL</sequence>
<dbReference type="SUPFAM" id="SSF51735">
    <property type="entry name" value="NAD(P)-binding Rossmann-fold domains"/>
    <property type="match status" value="1"/>
</dbReference>
<evidence type="ECO:0000259" key="2">
    <source>
        <dbReference type="Pfam" id="PF10728"/>
    </source>
</evidence>
<dbReference type="PANTHER" id="PTHR40459:SF1">
    <property type="entry name" value="CONSERVED HYPOTHETICAL ALANINE AND LEUCINE RICH PROTEIN"/>
    <property type="match status" value="1"/>
</dbReference>
<proteinExistence type="predicted"/>
<dbReference type="RefSeq" id="WP_093411497.1">
    <property type="nucleotide sequence ID" value="NZ_FOVL01000031.1"/>
</dbReference>
<protein>
    <submittedName>
        <fullName evidence="3">NADP oxidoreductase coenzyme F420-dependent</fullName>
    </submittedName>
</protein>
<dbReference type="EMBL" id="FOVL01000031">
    <property type="protein sequence ID" value="SFN95672.1"/>
    <property type="molecule type" value="Genomic_DNA"/>
</dbReference>
<feature type="domain" description="Pyrroline-5-carboxylate reductase catalytic N-terminal" evidence="1">
    <location>
        <begin position="4"/>
        <end position="79"/>
    </location>
</feature>
<dbReference type="InterPro" id="IPR018931">
    <property type="entry name" value="DUF2520"/>
</dbReference>
<dbReference type="OrthoDB" id="9810755at2"/>
<dbReference type="PANTHER" id="PTHR40459">
    <property type="entry name" value="CONSERVED HYPOTHETICAL ALANINE AND LEUCINE RICH PROTEIN"/>
    <property type="match status" value="1"/>
</dbReference>
<feature type="domain" description="DUF2520" evidence="2">
    <location>
        <begin position="122"/>
        <end position="245"/>
    </location>
</feature>
<dbReference type="InterPro" id="IPR037108">
    <property type="entry name" value="TM1727-like_C_sf"/>
</dbReference>
<organism evidence="3 4">
    <name type="scientific">Salegentibacter flavus</name>
    <dbReference type="NCBI Taxonomy" id="287099"/>
    <lineage>
        <taxon>Bacteria</taxon>
        <taxon>Pseudomonadati</taxon>
        <taxon>Bacteroidota</taxon>
        <taxon>Flavobacteriia</taxon>
        <taxon>Flavobacteriales</taxon>
        <taxon>Flavobacteriaceae</taxon>
        <taxon>Salegentibacter</taxon>
    </lineage>
</organism>
<dbReference type="AlphaFoldDB" id="A0A1I5D8Y4"/>
<evidence type="ECO:0000313" key="3">
    <source>
        <dbReference type="EMBL" id="SFN95672.1"/>
    </source>
</evidence>
<dbReference type="Gene3D" id="1.10.1040.20">
    <property type="entry name" value="ProC-like, C-terminal domain"/>
    <property type="match status" value="1"/>
</dbReference>
<dbReference type="Proteomes" id="UP000199153">
    <property type="component" value="Unassembled WGS sequence"/>
</dbReference>